<protein>
    <submittedName>
        <fullName evidence="2">Uncharacterized protein</fullName>
    </submittedName>
</protein>
<dbReference type="AlphaFoldDB" id="A0A024GNR1"/>
<dbReference type="Gene3D" id="1.10.418.40">
    <property type="entry name" value="Autophagy protein 6/Beclin 1"/>
    <property type="match status" value="1"/>
</dbReference>
<dbReference type="Proteomes" id="UP000053237">
    <property type="component" value="Unassembled WGS sequence"/>
</dbReference>
<name>A0A024GNR1_9STRA</name>
<dbReference type="GO" id="GO:0005768">
    <property type="term" value="C:endosome"/>
    <property type="evidence" value="ECO:0007669"/>
    <property type="project" value="TreeGrafter"/>
</dbReference>
<keyword evidence="3" id="KW-1185">Reference proteome</keyword>
<organism evidence="2 3">
    <name type="scientific">Albugo candida</name>
    <dbReference type="NCBI Taxonomy" id="65357"/>
    <lineage>
        <taxon>Eukaryota</taxon>
        <taxon>Sar</taxon>
        <taxon>Stramenopiles</taxon>
        <taxon>Oomycota</taxon>
        <taxon>Peronosporomycetes</taxon>
        <taxon>Albuginales</taxon>
        <taxon>Albuginaceae</taxon>
        <taxon>Albugo</taxon>
    </lineage>
</organism>
<evidence type="ECO:0000313" key="3">
    <source>
        <dbReference type="Proteomes" id="UP000053237"/>
    </source>
</evidence>
<dbReference type="PANTHER" id="PTHR15157">
    <property type="entry name" value="UV RADIATION RESISTANCE-ASSOCIATED GENE PROTEIN"/>
    <property type="match status" value="1"/>
</dbReference>
<sequence length="354" mass="41668">MRYETELFRFQFSVNDLIVLPKSLVELSSLPFNTCLFEFNRRIYVKRDLLEFLKEAGLVSKKLFRRESFMVPIKQYDIMQGLESLEKVIHLLHTLSQSQVKTSVYQEKASQLIKDRESQLLMQQRKLVLQKRISELKIKREVQHELLRSLRTVVMHEQKLFSSGIPIPRALLLTMRMNIRCKDEKSGLLSRRYDVLRTAFKIRYRQAELVKALLFIYPIKYIGSSEYTIRNIRIANADLSSNGKTDEESVSTALGFVAHLVFMLSKYFDLNLRYRIVPFSSRSYIKDEVNDLFGEYPLYRKGVDKDRYERAILYLRKDVEQIIFSRGLKAMQQGPIFSQLKDLIDAELSWTSAS</sequence>
<dbReference type="GO" id="GO:0000149">
    <property type="term" value="F:SNARE binding"/>
    <property type="evidence" value="ECO:0007669"/>
    <property type="project" value="TreeGrafter"/>
</dbReference>
<reference evidence="2 3" key="1">
    <citation type="submission" date="2012-05" db="EMBL/GenBank/DDBJ databases">
        <title>Recombination and specialization in a pathogen metapopulation.</title>
        <authorList>
            <person name="Gardiner A."/>
            <person name="Kemen E."/>
            <person name="Schultz-Larsen T."/>
            <person name="MacLean D."/>
            <person name="Van Oosterhout C."/>
            <person name="Jones J.D.G."/>
        </authorList>
    </citation>
    <scope>NUCLEOTIDE SEQUENCE [LARGE SCALE GENOMIC DNA]</scope>
    <source>
        <strain evidence="2 3">Ac Nc2</strain>
    </source>
</reference>
<dbReference type="EMBL" id="CAIX01000208">
    <property type="protein sequence ID" value="CCI48185.1"/>
    <property type="molecule type" value="Genomic_DNA"/>
</dbReference>
<dbReference type="STRING" id="65357.A0A024GNR1"/>
<evidence type="ECO:0000313" key="2">
    <source>
        <dbReference type="EMBL" id="CCI48185.1"/>
    </source>
</evidence>
<dbReference type="GO" id="GO:0000323">
    <property type="term" value="C:lytic vacuole"/>
    <property type="evidence" value="ECO:0007669"/>
    <property type="project" value="TreeGrafter"/>
</dbReference>
<dbReference type="GO" id="GO:0035493">
    <property type="term" value="P:SNARE complex assembly"/>
    <property type="evidence" value="ECO:0007669"/>
    <property type="project" value="TreeGrafter"/>
</dbReference>
<comment type="caution">
    <text evidence="2">The sequence shown here is derived from an EMBL/GenBank/DDBJ whole genome shotgun (WGS) entry which is preliminary data.</text>
</comment>
<dbReference type="OrthoDB" id="72772at2759"/>
<dbReference type="InParanoid" id="A0A024GNR1"/>
<gene>
    <name evidence="2" type="ORF">BN9_092470</name>
</gene>
<dbReference type="PANTHER" id="PTHR15157:SF5">
    <property type="entry name" value="UV RADIATION RESISTANCE-ASSOCIATED GENE PROTEIN"/>
    <property type="match status" value="1"/>
</dbReference>
<accession>A0A024GNR1</accession>
<evidence type="ECO:0000256" key="1">
    <source>
        <dbReference type="ARBA" id="ARBA00023054"/>
    </source>
</evidence>
<proteinExistence type="predicted"/>
<keyword evidence="1" id="KW-0175">Coiled coil</keyword>
<dbReference type="InterPro" id="IPR038274">
    <property type="entry name" value="Atg6/Beclin_C_sf"/>
</dbReference>